<keyword evidence="10" id="KW-0539">Nucleus</keyword>
<keyword evidence="4 12" id="KW-0863">Zinc-finger</keyword>
<dbReference type="Gene3D" id="6.20.210.20">
    <property type="entry name" value="THAP domain"/>
    <property type="match status" value="1"/>
</dbReference>
<keyword evidence="6" id="KW-0805">Transcription regulation</keyword>
<evidence type="ECO:0000256" key="6">
    <source>
        <dbReference type="ARBA" id="ARBA00023015"/>
    </source>
</evidence>
<comment type="similarity">
    <text evidence="2">Belongs to the THAP1 family.</text>
</comment>
<comment type="caution">
    <text evidence="15">The sequence shown here is derived from an EMBL/GenBank/DDBJ whole genome shotgun (WGS) entry which is preliminary data.</text>
</comment>
<evidence type="ECO:0000256" key="13">
    <source>
        <dbReference type="SAM" id="MobiDB-lite"/>
    </source>
</evidence>
<evidence type="ECO:0000256" key="12">
    <source>
        <dbReference type="PROSITE-ProRule" id="PRU00309"/>
    </source>
</evidence>
<dbReference type="SMART" id="SM00980">
    <property type="entry name" value="THAP"/>
    <property type="match status" value="1"/>
</dbReference>
<dbReference type="GO" id="GO:0005654">
    <property type="term" value="C:nucleoplasm"/>
    <property type="evidence" value="ECO:0007669"/>
    <property type="project" value="UniProtKB-SubCell"/>
</dbReference>
<accession>A0A9P0VRB8</accession>
<dbReference type="Pfam" id="PF05485">
    <property type="entry name" value="THAP"/>
    <property type="match status" value="1"/>
</dbReference>
<evidence type="ECO:0000256" key="3">
    <source>
        <dbReference type="ARBA" id="ARBA00022723"/>
    </source>
</evidence>
<dbReference type="PANTHER" id="PTHR46600">
    <property type="entry name" value="THAP DOMAIN-CONTAINING"/>
    <property type="match status" value="1"/>
</dbReference>
<dbReference type="PANTHER" id="PTHR46600:SF1">
    <property type="entry name" value="THAP DOMAIN-CONTAINING PROTEIN 1"/>
    <property type="match status" value="1"/>
</dbReference>
<feature type="region of interest" description="Disordered" evidence="13">
    <location>
        <begin position="180"/>
        <end position="201"/>
    </location>
</feature>
<reference evidence="15" key="1">
    <citation type="submission" date="2022-03" db="EMBL/GenBank/DDBJ databases">
        <authorList>
            <person name="Sayadi A."/>
        </authorList>
    </citation>
    <scope>NUCLEOTIDE SEQUENCE</scope>
</reference>
<dbReference type="SUPFAM" id="SSF57716">
    <property type="entry name" value="Glucocorticoid receptor-like (DNA-binding domain)"/>
    <property type="match status" value="1"/>
</dbReference>
<dbReference type="GO" id="GO:0008270">
    <property type="term" value="F:zinc ion binding"/>
    <property type="evidence" value="ECO:0007669"/>
    <property type="project" value="UniProtKB-KW"/>
</dbReference>
<dbReference type="SMART" id="SM00692">
    <property type="entry name" value="DM3"/>
    <property type="match status" value="1"/>
</dbReference>
<keyword evidence="11" id="KW-0131">Cell cycle</keyword>
<comment type="subcellular location">
    <subcellularLocation>
        <location evidence="1">Nucleus</location>
        <location evidence="1">Nucleoplasm</location>
    </subcellularLocation>
</comment>
<evidence type="ECO:0000256" key="5">
    <source>
        <dbReference type="ARBA" id="ARBA00022833"/>
    </source>
</evidence>
<dbReference type="InterPro" id="IPR026516">
    <property type="entry name" value="THAP1/10"/>
</dbReference>
<gene>
    <name evidence="15" type="ORF">ACAOBT_LOCUS36353</name>
</gene>
<keyword evidence="16" id="KW-1185">Reference proteome</keyword>
<proteinExistence type="inferred from homology"/>
<dbReference type="OrthoDB" id="7331812at2759"/>
<feature type="compositionally biased region" description="Basic residues" evidence="13">
    <location>
        <begin position="189"/>
        <end position="198"/>
    </location>
</feature>
<evidence type="ECO:0000256" key="2">
    <source>
        <dbReference type="ARBA" id="ARBA00006177"/>
    </source>
</evidence>
<evidence type="ECO:0000313" key="15">
    <source>
        <dbReference type="EMBL" id="CAH2017977.1"/>
    </source>
</evidence>
<dbReference type="InterPro" id="IPR038441">
    <property type="entry name" value="THAP_Znf_sf"/>
</dbReference>
<evidence type="ECO:0000256" key="1">
    <source>
        <dbReference type="ARBA" id="ARBA00004642"/>
    </source>
</evidence>
<dbReference type="PROSITE" id="PS50950">
    <property type="entry name" value="ZF_THAP"/>
    <property type="match status" value="1"/>
</dbReference>
<dbReference type="Proteomes" id="UP001152888">
    <property type="component" value="Unassembled WGS sequence"/>
</dbReference>
<dbReference type="AlphaFoldDB" id="A0A9P0VRB8"/>
<sequence length="291" mass="33278">MKRTKCIVRNCESGPDSEVTFFPLPKEAVLRRRWLEAANLSETDVNKRSKVCSKHFKKGDFAKSAKNSDPAKRISELQPEAVPSINLPLKSTFKIKISKKDNNKELKVEEVKVKEEKDKVKMPKKAPAQYAPKVEVMPAPRTHARRAASKEALKQMQLLLDDEDDAVEIPDEDVCIHIQLIEPSPPPPPKKKYKISHRKSADGNADREVLVLKTITNRNAENTLELDCWVEQLDEVQQNRLKKRQAEEKEIEQKLKQLLNSPHAKVVHKGDLSTIVEITETRQLNHLLHHP</sequence>
<evidence type="ECO:0000256" key="4">
    <source>
        <dbReference type="ARBA" id="ARBA00022771"/>
    </source>
</evidence>
<keyword evidence="8 12" id="KW-0238">DNA-binding</keyword>
<keyword evidence="7" id="KW-0175">Coiled coil</keyword>
<evidence type="ECO:0000259" key="14">
    <source>
        <dbReference type="PROSITE" id="PS50950"/>
    </source>
</evidence>
<keyword evidence="5" id="KW-0862">Zinc</keyword>
<dbReference type="InterPro" id="IPR006612">
    <property type="entry name" value="THAP_Znf"/>
</dbReference>
<evidence type="ECO:0000256" key="11">
    <source>
        <dbReference type="ARBA" id="ARBA00023306"/>
    </source>
</evidence>
<dbReference type="GO" id="GO:0043565">
    <property type="term" value="F:sequence-specific DNA binding"/>
    <property type="evidence" value="ECO:0007669"/>
    <property type="project" value="InterPro"/>
</dbReference>
<evidence type="ECO:0000256" key="10">
    <source>
        <dbReference type="ARBA" id="ARBA00023242"/>
    </source>
</evidence>
<feature type="domain" description="THAP-type" evidence="14">
    <location>
        <begin position="1"/>
        <end position="86"/>
    </location>
</feature>
<evidence type="ECO:0000313" key="16">
    <source>
        <dbReference type="Proteomes" id="UP001152888"/>
    </source>
</evidence>
<organism evidence="15 16">
    <name type="scientific">Acanthoscelides obtectus</name>
    <name type="common">Bean weevil</name>
    <name type="synonym">Bruchus obtectus</name>
    <dbReference type="NCBI Taxonomy" id="200917"/>
    <lineage>
        <taxon>Eukaryota</taxon>
        <taxon>Metazoa</taxon>
        <taxon>Ecdysozoa</taxon>
        <taxon>Arthropoda</taxon>
        <taxon>Hexapoda</taxon>
        <taxon>Insecta</taxon>
        <taxon>Pterygota</taxon>
        <taxon>Neoptera</taxon>
        <taxon>Endopterygota</taxon>
        <taxon>Coleoptera</taxon>
        <taxon>Polyphaga</taxon>
        <taxon>Cucujiformia</taxon>
        <taxon>Chrysomeloidea</taxon>
        <taxon>Chrysomelidae</taxon>
        <taxon>Bruchinae</taxon>
        <taxon>Bruchini</taxon>
        <taxon>Acanthoscelides</taxon>
    </lineage>
</organism>
<evidence type="ECO:0000256" key="9">
    <source>
        <dbReference type="ARBA" id="ARBA00023163"/>
    </source>
</evidence>
<evidence type="ECO:0000256" key="7">
    <source>
        <dbReference type="ARBA" id="ARBA00023054"/>
    </source>
</evidence>
<protein>
    <recommendedName>
        <fullName evidence="14">THAP-type domain-containing protein</fullName>
    </recommendedName>
</protein>
<keyword evidence="9" id="KW-0804">Transcription</keyword>
<dbReference type="EMBL" id="CAKOFQ010009554">
    <property type="protein sequence ID" value="CAH2017977.1"/>
    <property type="molecule type" value="Genomic_DNA"/>
</dbReference>
<evidence type="ECO:0000256" key="8">
    <source>
        <dbReference type="ARBA" id="ARBA00023125"/>
    </source>
</evidence>
<name>A0A9P0VRB8_ACAOB</name>
<keyword evidence="3" id="KW-0479">Metal-binding</keyword>